<gene>
    <name evidence="2" type="ORF">PSON_ATCC_30995.1.T0320040</name>
</gene>
<feature type="compositionally biased region" description="Basic and acidic residues" evidence="1">
    <location>
        <begin position="118"/>
        <end position="131"/>
    </location>
</feature>
<dbReference type="AlphaFoldDB" id="A0A8S1M0W0"/>
<protein>
    <submittedName>
        <fullName evidence="2">Uncharacterized protein</fullName>
    </submittedName>
</protein>
<feature type="region of interest" description="Disordered" evidence="1">
    <location>
        <begin position="103"/>
        <end position="131"/>
    </location>
</feature>
<keyword evidence="3" id="KW-1185">Reference proteome</keyword>
<organism evidence="2 3">
    <name type="scientific">Paramecium sonneborni</name>
    <dbReference type="NCBI Taxonomy" id="65129"/>
    <lineage>
        <taxon>Eukaryota</taxon>
        <taxon>Sar</taxon>
        <taxon>Alveolata</taxon>
        <taxon>Ciliophora</taxon>
        <taxon>Intramacronucleata</taxon>
        <taxon>Oligohymenophorea</taxon>
        <taxon>Peniculida</taxon>
        <taxon>Parameciidae</taxon>
        <taxon>Paramecium</taxon>
    </lineage>
</organism>
<reference evidence="2" key="1">
    <citation type="submission" date="2021-01" db="EMBL/GenBank/DDBJ databases">
        <authorList>
            <consortium name="Genoscope - CEA"/>
            <person name="William W."/>
        </authorList>
    </citation>
    <scope>NUCLEOTIDE SEQUENCE</scope>
</reference>
<sequence length="131" mass="15041">MKRNRVMSIDGVLAVITDQLLTENKPKFRKLSKKQMMQKRPINNQDSSFEIIEKNTPQLKNKKIKITQQALDNFINKTFIVISDDEAQIQNNHSNLIKCETTSRSSSILSSSSSNLQKFDKADKKIKLSEN</sequence>
<dbReference type="Proteomes" id="UP000692954">
    <property type="component" value="Unassembled WGS sequence"/>
</dbReference>
<evidence type="ECO:0000313" key="3">
    <source>
        <dbReference type="Proteomes" id="UP000692954"/>
    </source>
</evidence>
<feature type="compositionally biased region" description="Low complexity" evidence="1">
    <location>
        <begin position="103"/>
        <end position="114"/>
    </location>
</feature>
<name>A0A8S1M0W0_9CILI</name>
<comment type="caution">
    <text evidence="2">The sequence shown here is derived from an EMBL/GenBank/DDBJ whole genome shotgun (WGS) entry which is preliminary data.</text>
</comment>
<accession>A0A8S1M0W0</accession>
<dbReference type="OrthoDB" id="300710at2759"/>
<evidence type="ECO:0000313" key="2">
    <source>
        <dbReference type="EMBL" id="CAD8074378.1"/>
    </source>
</evidence>
<proteinExistence type="predicted"/>
<dbReference type="EMBL" id="CAJJDN010000032">
    <property type="protein sequence ID" value="CAD8074378.1"/>
    <property type="molecule type" value="Genomic_DNA"/>
</dbReference>
<evidence type="ECO:0000256" key="1">
    <source>
        <dbReference type="SAM" id="MobiDB-lite"/>
    </source>
</evidence>